<sequence length="117" mass="12516">MRYTEILALAIDSVAAAQFSTTRLTDTTTSAIKTSPCIIGTMTIGTEITGSATNTATGGIGNAVGFNFLGCFSSENGFPGFTQAYFSEENDADLCAESYLGFNFFRFYDNKCSICRC</sequence>
<accession>A0A8J5TWU3</accession>
<proteinExistence type="predicted"/>
<evidence type="ECO:0000313" key="2">
    <source>
        <dbReference type="Proteomes" id="UP000694050"/>
    </source>
</evidence>
<gene>
    <name evidence="1" type="ORF">Forpe1208_v008344</name>
</gene>
<protein>
    <submittedName>
        <fullName evidence="1">Uncharacterized protein</fullName>
    </submittedName>
</protein>
<name>A0A8J5TWU3_FUSOX</name>
<organism evidence="1 2">
    <name type="scientific">Fusarium oxysporum f. sp. rapae</name>
    <dbReference type="NCBI Taxonomy" id="485398"/>
    <lineage>
        <taxon>Eukaryota</taxon>
        <taxon>Fungi</taxon>
        <taxon>Dikarya</taxon>
        <taxon>Ascomycota</taxon>
        <taxon>Pezizomycotina</taxon>
        <taxon>Sordariomycetes</taxon>
        <taxon>Hypocreomycetidae</taxon>
        <taxon>Hypocreales</taxon>
        <taxon>Nectriaceae</taxon>
        <taxon>Fusarium</taxon>
        <taxon>Fusarium oxysporum species complex</taxon>
    </lineage>
</organism>
<dbReference type="AlphaFoldDB" id="A0A8J5TWU3"/>
<comment type="caution">
    <text evidence="1">The sequence shown here is derived from an EMBL/GenBank/DDBJ whole genome shotgun (WGS) entry which is preliminary data.</text>
</comment>
<evidence type="ECO:0000313" key="1">
    <source>
        <dbReference type="EMBL" id="KAG7413793.1"/>
    </source>
</evidence>
<reference evidence="1" key="1">
    <citation type="submission" date="2021-04" db="EMBL/GenBank/DDBJ databases">
        <title>First draft genome resource for Brassicaceae pathogens Fusarium oxysporum f. sp. raphani and Fusarium oxysporum f. sp. rapae.</title>
        <authorList>
            <person name="Asai S."/>
        </authorList>
    </citation>
    <scope>NUCLEOTIDE SEQUENCE</scope>
    <source>
        <strain evidence="1">Tf1208</strain>
    </source>
</reference>
<dbReference type="Proteomes" id="UP000694050">
    <property type="component" value="Unassembled WGS sequence"/>
</dbReference>
<dbReference type="EMBL" id="JAELUQ010000005">
    <property type="protein sequence ID" value="KAG7413793.1"/>
    <property type="molecule type" value="Genomic_DNA"/>
</dbReference>